<organism evidence="2">
    <name type="scientific">Thermofilum pendens</name>
    <dbReference type="NCBI Taxonomy" id="2269"/>
    <lineage>
        <taxon>Archaea</taxon>
        <taxon>Thermoproteota</taxon>
        <taxon>Thermoprotei</taxon>
        <taxon>Thermofilales</taxon>
        <taxon>Thermofilaceae</taxon>
        <taxon>Thermofilum</taxon>
    </lineage>
</organism>
<dbReference type="InterPro" id="IPR001130">
    <property type="entry name" value="TatD-like"/>
</dbReference>
<comment type="caution">
    <text evidence="2">The sequence shown here is derived from an EMBL/GenBank/DDBJ whole genome shotgun (WGS) entry which is preliminary data.</text>
</comment>
<feature type="binding site" evidence="1">
    <location>
        <position position="93"/>
    </location>
    <ligand>
        <name>a divalent metal cation</name>
        <dbReference type="ChEBI" id="CHEBI:60240"/>
        <label>1</label>
    </ligand>
</feature>
<feature type="binding site" evidence="1">
    <location>
        <position position="12"/>
    </location>
    <ligand>
        <name>a divalent metal cation</name>
        <dbReference type="ChEBI" id="CHEBI:60240"/>
        <label>1</label>
    </ligand>
</feature>
<dbReference type="SUPFAM" id="SSF51556">
    <property type="entry name" value="Metallo-dependent hydrolases"/>
    <property type="match status" value="1"/>
</dbReference>
<reference evidence="2" key="1">
    <citation type="journal article" date="2020" name="mSystems">
        <title>Genome- and Community-Level Interaction Insights into Carbon Utilization and Element Cycling Functions of Hydrothermarchaeota in Hydrothermal Sediment.</title>
        <authorList>
            <person name="Zhou Z."/>
            <person name="Liu Y."/>
            <person name="Xu W."/>
            <person name="Pan J."/>
            <person name="Luo Z.H."/>
            <person name="Li M."/>
        </authorList>
    </citation>
    <scope>NUCLEOTIDE SEQUENCE [LARGE SCALE GENOMIC DNA]</scope>
    <source>
        <strain evidence="2">SpSt-8</strain>
    </source>
</reference>
<evidence type="ECO:0000256" key="1">
    <source>
        <dbReference type="PIRSR" id="PIRSR005902-1"/>
    </source>
</evidence>
<dbReference type="Gene3D" id="3.20.20.140">
    <property type="entry name" value="Metal-dependent hydrolases"/>
    <property type="match status" value="1"/>
</dbReference>
<proteinExistence type="predicted"/>
<feature type="binding site" evidence="1">
    <location>
        <position position="14"/>
    </location>
    <ligand>
        <name>a divalent metal cation</name>
        <dbReference type="ChEBI" id="CHEBI:60240"/>
        <label>1</label>
    </ligand>
</feature>
<name>A0A7C3SP25_THEPE</name>
<evidence type="ECO:0000313" key="2">
    <source>
        <dbReference type="EMBL" id="HGB25377.1"/>
    </source>
</evidence>
<dbReference type="AlphaFoldDB" id="A0A7C3SP25"/>
<dbReference type="CDD" id="cd01310">
    <property type="entry name" value="TatD_DNAse"/>
    <property type="match status" value="1"/>
</dbReference>
<dbReference type="EMBL" id="DTIB01000091">
    <property type="protein sequence ID" value="HGB25377.1"/>
    <property type="molecule type" value="Genomic_DNA"/>
</dbReference>
<dbReference type="PANTHER" id="PTHR46124:SF2">
    <property type="entry name" value="D-AMINOACYL-TRNA DEACYLASE"/>
    <property type="match status" value="1"/>
</dbReference>
<gene>
    <name evidence="2" type="ORF">ENV88_05000</name>
</gene>
<protein>
    <submittedName>
        <fullName evidence="2">TatD family deoxyribonuclease</fullName>
    </submittedName>
</protein>
<dbReference type="Pfam" id="PF01026">
    <property type="entry name" value="TatD_DNase"/>
    <property type="match status" value="1"/>
</dbReference>
<feature type="binding site" evidence="1">
    <location>
        <position position="129"/>
    </location>
    <ligand>
        <name>a divalent metal cation</name>
        <dbReference type="ChEBI" id="CHEBI:60240"/>
        <label>2</label>
    </ligand>
</feature>
<dbReference type="PANTHER" id="PTHR46124">
    <property type="entry name" value="D-AMINOACYL-TRNA DEACYLASE"/>
    <property type="match status" value="1"/>
</dbReference>
<accession>A0A7C3SP25</accession>
<dbReference type="GO" id="GO:0046872">
    <property type="term" value="F:metal ion binding"/>
    <property type="evidence" value="ECO:0007669"/>
    <property type="project" value="UniProtKB-KW"/>
</dbReference>
<sequence length="253" mass="28316">MARARRALVDAHVHLHEFERKDVEEFVSSGMVLVAVSDDYESSLKTLELRDSYPESVVACVGIHPWQIPEEGIPVEVLEATVDLVREADCVGEVGLDLKFVPQTFNAQVRVLCRLAEEAVRLGKTLNVHAAGAWREVLDMLLKLGGASAIFHWYTGPEELLPLLREKGFFVTVNPALKIQKRLREIAVKLPEDLLLLESDGPYDYRGLKLSPRAIPDLIEELARLRGTPPDALLATVWKNFTRAFPRYTAGPL</sequence>
<dbReference type="InterPro" id="IPR032466">
    <property type="entry name" value="Metal_Hydrolase"/>
</dbReference>
<dbReference type="GO" id="GO:0016788">
    <property type="term" value="F:hydrolase activity, acting on ester bonds"/>
    <property type="evidence" value="ECO:0007669"/>
    <property type="project" value="InterPro"/>
</dbReference>
<dbReference type="PIRSF" id="PIRSF005902">
    <property type="entry name" value="DNase_TatD"/>
    <property type="match status" value="1"/>
</dbReference>
<feature type="binding site" evidence="1">
    <location>
        <position position="152"/>
    </location>
    <ligand>
        <name>a divalent metal cation</name>
        <dbReference type="ChEBI" id="CHEBI:60240"/>
        <label>2</label>
    </ligand>
</feature>
<keyword evidence="1" id="KW-0479">Metal-binding</keyword>
<feature type="binding site" evidence="1">
    <location>
        <position position="200"/>
    </location>
    <ligand>
        <name>a divalent metal cation</name>
        <dbReference type="ChEBI" id="CHEBI:60240"/>
        <label>1</label>
    </ligand>
</feature>